<organism evidence="1 2">
    <name type="scientific">Mongoliitalea lutea</name>
    <dbReference type="NCBI Taxonomy" id="849756"/>
    <lineage>
        <taxon>Bacteria</taxon>
        <taxon>Pseudomonadati</taxon>
        <taxon>Bacteroidota</taxon>
        <taxon>Cytophagia</taxon>
        <taxon>Cytophagales</taxon>
        <taxon>Cyclobacteriaceae</taxon>
        <taxon>Mongoliitalea</taxon>
    </lineage>
</organism>
<evidence type="ECO:0000313" key="1">
    <source>
        <dbReference type="EMBL" id="GHB49235.1"/>
    </source>
</evidence>
<evidence type="ECO:0000313" key="2">
    <source>
        <dbReference type="Proteomes" id="UP000642809"/>
    </source>
</evidence>
<keyword evidence="2" id="KW-1185">Reference proteome</keyword>
<proteinExistence type="predicted"/>
<reference evidence="1" key="1">
    <citation type="journal article" date="2014" name="Int. J. Syst. Evol. Microbiol.">
        <title>Complete genome sequence of Corynebacterium casei LMG S-19264T (=DSM 44701T), isolated from a smear-ripened cheese.</title>
        <authorList>
            <consortium name="US DOE Joint Genome Institute (JGI-PGF)"/>
            <person name="Walter F."/>
            <person name="Albersmeier A."/>
            <person name="Kalinowski J."/>
            <person name="Ruckert C."/>
        </authorList>
    </citation>
    <scope>NUCLEOTIDE SEQUENCE</scope>
    <source>
        <strain evidence="1">KCTC 23224</strain>
    </source>
</reference>
<gene>
    <name evidence="1" type="ORF">GCM10008106_32550</name>
</gene>
<dbReference type="AlphaFoldDB" id="A0A8J3G6Z8"/>
<dbReference type="Proteomes" id="UP000642809">
    <property type="component" value="Unassembled WGS sequence"/>
</dbReference>
<dbReference type="EMBL" id="BMYF01000023">
    <property type="protein sequence ID" value="GHB49235.1"/>
    <property type="molecule type" value="Genomic_DNA"/>
</dbReference>
<reference evidence="1" key="2">
    <citation type="submission" date="2020-09" db="EMBL/GenBank/DDBJ databases">
        <authorList>
            <person name="Sun Q."/>
            <person name="Kim S."/>
        </authorList>
    </citation>
    <scope>NUCLEOTIDE SEQUENCE</scope>
    <source>
        <strain evidence="1">KCTC 23224</strain>
    </source>
</reference>
<protein>
    <submittedName>
        <fullName evidence="1">Uncharacterized protein</fullName>
    </submittedName>
</protein>
<name>A0A8J3G6Z8_9BACT</name>
<accession>A0A8J3G6Z8</accession>
<sequence>MKLTYDLIPLFPLLKHEDFQQATHIYISTYEIDMEFIHEFLSDLPQGVQLVIQMEIWNPEIETSLLNKVGGSSEKLFLFHKPLHSHSKQILIATPEFKLSLITTSNLTMFGMQDEFQSHELYTNEETFENLRRVLVNN</sequence>
<comment type="caution">
    <text evidence="1">The sequence shown here is derived from an EMBL/GenBank/DDBJ whole genome shotgun (WGS) entry which is preliminary data.</text>
</comment>
<dbReference type="RefSeq" id="WP_189585203.1">
    <property type="nucleotide sequence ID" value="NZ_BMYF01000023.1"/>
</dbReference>